<dbReference type="CDD" id="cd22673">
    <property type="entry name" value="FHA_Ki67"/>
    <property type="match status" value="1"/>
</dbReference>
<feature type="compositionally biased region" description="Polar residues" evidence="1">
    <location>
        <begin position="1667"/>
        <end position="1678"/>
    </location>
</feature>
<evidence type="ECO:0000313" key="3">
    <source>
        <dbReference type="EMBL" id="JAS75406.1"/>
    </source>
</evidence>
<feature type="region of interest" description="Disordered" evidence="1">
    <location>
        <begin position="1248"/>
        <end position="1273"/>
    </location>
</feature>
<dbReference type="InterPro" id="IPR008984">
    <property type="entry name" value="SMAD_FHA_dom_sf"/>
</dbReference>
<feature type="compositionally biased region" description="Polar residues" evidence="1">
    <location>
        <begin position="659"/>
        <end position="676"/>
    </location>
</feature>
<feature type="compositionally biased region" description="Basic and acidic residues" evidence="1">
    <location>
        <begin position="628"/>
        <end position="638"/>
    </location>
</feature>
<feature type="compositionally biased region" description="Polar residues" evidence="1">
    <location>
        <begin position="345"/>
        <end position="357"/>
    </location>
</feature>
<gene>
    <name evidence="3" type="ORF">g.41978</name>
</gene>
<dbReference type="GO" id="GO:0007088">
    <property type="term" value="P:regulation of mitotic nuclear division"/>
    <property type="evidence" value="ECO:0007669"/>
    <property type="project" value="TreeGrafter"/>
</dbReference>
<protein>
    <recommendedName>
        <fullName evidence="2">FHA domain-containing protein</fullName>
    </recommendedName>
</protein>
<feature type="compositionally biased region" description="Polar residues" evidence="1">
    <location>
        <begin position="1629"/>
        <end position="1658"/>
    </location>
</feature>
<feature type="compositionally biased region" description="Low complexity" evidence="1">
    <location>
        <begin position="1394"/>
        <end position="1409"/>
    </location>
</feature>
<feature type="compositionally biased region" description="Polar residues" evidence="1">
    <location>
        <begin position="1374"/>
        <end position="1393"/>
    </location>
</feature>
<dbReference type="Gene3D" id="2.60.200.20">
    <property type="match status" value="1"/>
</dbReference>
<feature type="compositionally biased region" description="Polar residues" evidence="1">
    <location>
        <begin position="539"/>
        <end position="550"/>
    </location>
</feature>
<feature type="compositionally biased region" description="Low complexity" evidence="1">
    <location>
        <begin position="309"/>
        <end position="320"/>
    </location>
</feature>
<feature type="compositionally biased region" description="Polar residues" evidence="1">
    <location>
        <begin position="1333"/>
        <end position="1358"/>
    </location>
</feature>
<feature type="region of interest" description="Disordered" evidence="1">
    <location>
        <begin position="772"/>
        <end position="814"/>
    </location>
</feature>
<feature type="region of interest" description="Disordered" evidence="1">
    <location>
        <begin position="236"/>
        <end position="728"/>
    </location>
</feature>
<feature type="compositionally biased region" description="Polar residues" evidence="1">
    <location>
        <begin position="601"/>
        <end position="620"/>
    </location>
</feature>
<feature type="domain" description="FHA" evidence="2">
    <location>
        <begin position="25"/>
        <end position="75"/>
    </location>
</feature>
<feature type="compositionally biased region" description="Polar residues" evidence="1">
    <location>
        <begin position="776"/>
        <end position="807"/>
    </location>
</feature>
<feature type="compositionally biased region" description="Basic and acidic residues" evidence="1">
    <location>
        <begin position="266"/>
        <end position="278"/>
    </location>
</feature>
<feature type="region of interest" description="Disordered" evidence="1">
    <location>
        <begin position="1292"/>
        <end position="1358"/>
    </location>
</feature>
<dbReference type="GO" id="GO:0005634">
    <property type="term" value="C:nucleus"/>
    <property type="evidence" value="ECO:0007669"/>
    <property type="project" value="TreeGrafter"/>
</dbReference>
<dbReference type="PANTHER" id="PTHR21603:SF18">
    <property type="entry name" value="ANTIGEN KI-67-LIKE PROTEIN"/>
    <property type="match status" value="1"/>
</dbReference>
<dbReference type="GO" id="GO:0051983">
    <property type="term" value="P:regulation of chromosome segregation"/>
    <property type="evidence" value="ECO:0007669"/>
    <property type="project" value="TreeGrafter"/>
</dbReference>
<accession>A0A1B6HL51</accession>
<name>A0A1B6HL51_9HEMI</name>
<feature type="compositionally biased region" description="Polar residues" evidence="1">
    <location>
        <begin position="573"/>
        <end position="582"/>
    </location>
</feature>
<organism evidence="3">
    <name type="scientific">Homalodisca liturata</name>
    <dbReference type="NCBI Taxonomy" id="320908"/>
    <lineage>
        <taxon>Eukaryota</taxon>
        <taxon>Metazoa</taxon>
        <taxon>Ecdysozoa</taxon>
        <taxon>Arthropoda</taxon>
        <taxon>Hexapoda</taxon>
        <taxon>Insecta</taxon>
        <taxon>Pterygota</taxon>
        <taxon>Neoptera</taxon>
        <taxon>Paraneoptera</taxon>
        <taxon>Hemiptera</taxon>
        <taxon>Auchenorrhyncha</taxon>
        <taxon>Membracoidea</taxon>
        <taxon>Cicadellidae</taxon>
        <taxon>Cicadellinae</taxon>
        <taxon>Proconiini</taxon>
        <taxon>Homalodisca</taxon>
    </lineage>
</organism>
<dbReference type="InterPro" id="IPR000253">
    <property type="entry name" value="FHA_dom"/>
</dbReference>
<evidence type="ECO:0000259" key="2">
    <source>
        <dbReference type="PROSITE" id="PS50006"/>
    </source>
</evidence>
<dbReference type="GO" id="GO:0005694">
    <property type="term" value="C:chromosome"/>
    <property type="evidence" value="ECO:0007669"/>
    <property type="project" value="TreeGrafter"/>
</dbReference>
<feature type="region of interest" description="Disordered" evidence="1">
    <location>
        <begin position="892"/>
        <end position="941"/>
    </location>
</feature>
<reference evidence="3" key="1">
    <citation type="submission" date="2015-11" db="EMBL/GenBank/DDBJ databases">
        <title>De novo transcriptome assembly of four potential Pierce s Disease insect vectors from Arizona vineyards.</title>
        <authorList>
            <person name="Tassone E.E."/>
        </authorList>
    </citation>
    <scope>NUCLEOTIDE SEQUENCE</scope>
</reference>
<feature type="compositionally biased region" description="Low complexity" evidence="1">
    <location>
        <begin position="279"/>
        <end position="289"/>
    </location>
</feature>
<feature type="compositionally biased region" description="Polar residues" evidence="1">
    <location>
        <begin position="429"/>
        <end position="450"/>
    </location>
</feature>
<feature type="compositionally biased region" description="Polar residues" evidence="1">
    <location>
        <begin position="699"/>
        <end position="714"/>
    </location>
</feature>
<feature type="compositionally biased region" description="Low complexity" evidence="1">
    <location>
        <begin position="583"/>
        <end position="592"/>
    </location>
</feature>
<feature type="region of interest" description="Disordered" evidence="1">
    <location>
        <begin position="1374"/>
        <end position="1455"/>
    </location>
</feature>
<feature type="non-terminal residue" evidence="3">
    <location>
        <position position="1678"/>
    </location>
</feature>
<sequence length="1678" mass="184590">MQGYIVVITRNGSLGGRYPVTSTECVFGHSITCDVRVFVANVARKHCVITAESGKPAYIRNFSPSNTTLVNGNSIEANQYELKHADIITVGDRHFRWEYPISSKPLNTPKSAKKGNSEGQMSMVQMPMAVYKNRYSSFGSENSRVNRMISMASQGEKEPNPKRRKTIHNVTDLSVENNSTKPVNKRLLAVTQPASSPKSFNTFKVLLKSANKRKSIRTISKTPKPPKKIISTKIRRAKSLSPSKQISPKKMSKEFDSKSGFVNKSSQKDVISKEEKKQNSPQNISNNSPLVDLSSLHENFTPKKEYVVKSPKGTKSPSPKQRIGTKRKSTLATPLKIKTPKLRNSPKSLQKKTLSTPETKRKSLKLKTPTPDKNSGVAKCNTPKLAASAGNTRKSNTQLKNKSPRQTPKTLMNKSQTSNKGSPGKRTPETSSKPSPHESPLSSPKTSVNTPFKKLRGKASLTFSSKKMYSPGKSPHNSQPVKAKVSGTFPQTPKEISPRKPNSAQKSFSPKGLDRNTPTKNKLPAKITEHESPVEKVTPLSNSFSLTPQTPKMKKGNINSSKKFVSPDKSPPLTRSSKRVNISLSRSHSQSSKHTPKESRNNSLQNNTPILTSPKNVMNETSRRTPKSRSESIKEHSFTKSGTSSNMSRDSSLVEVSFSRKNLSKTPTQEFLSINLTVKDEKPDTTRRRKSKTSREEVSVSNISNSPLTPTSRNCPIKDSSPATTLSITPKIDSFPIQEISLGHTPKQTMEVGTHENTSKIFEEDISSSISFPSKTLTPKSRNISPANLRTPNSFETNSHTPKMSITQEKRKSKNLDSSVLDYETDINITDNGNENVENYFSKTIFSSRTNSPINDVSVVTPVSNGVRPNKASTLRKSFTASLLSKTADEALERETPAVRNARRSALRSGLSSSRKFDTSVTEHSSLKSSMKKSDLTKLQNSTKRKFETDFEARAERAAKRLKMETPRSLSKNKVAALLVCHGRSPKNIQRKPLFSEVLKSHLSAAKQKKSVIVKSAVVVKKQSKQKVLKPALEVPKTFNFNSTGHANSPETIVITKKVKKTPVLKTRKGRKSGDNISLRSGRTQNLEGVQELFKTPSKLIVSSLKTATSIKKPQNVRVRFSLQNDVQSPSGRRSLAMQQEEVFHFGSPVAPPMRYIGTPRPPKISEHSLLHTSIVEESPLAQEMCTTQEFNLNSSKRKSKRSSLASLNESKKSLDFSLYSPSSPTLQFSQISGISNFARKSIDFSDFSPESESIKSTPKLKPSMPSLDDSVAQSSSHRRFSFASSVVTKSPIGEFDPSPNKSATLSRSDLFGSSPDDTRVSRSSRGLKKFCNDNSMNTSGVLRFSPNNSEISTRSSKNISQIEVLNVSQIPLPSSPFNSKHSPSVKASTNSPHSKSSESMRSTRSTHSIGNFSLISETPKSQASVQKKRSRSSTLNDTYSEKSPDSSNSSKVGQNSNILQSISSHVIDSTEVSKRISSTPKFQSSTSIYSPVSSPILSSSRRSLRNQSLVSVNEHFSDVSDSKILDESTINSDLIMEGVCFKTPLSTPGKRTRKRSARMYASNSLETIHTSNNQLPIAAVKPSARKNQDNESASSIAESVSLPDLDIINDVSGRSLDRSLAQKILDSRVSSGFDQPTGSDQPSMNSNSPLEQTNLSGSIRRKRKSLASTSRQTLDTT</sequence>
<dbReference type="EMBL" id="GECU01032300">
    <property type="protein sequence ID" value="JAS75406.1"/>
    <property type="molecule type" value="Transcribed_RNA"/>
</dbReference>
<dbReference type="SUPFAM" id="SSF49879">
    <property type="entry name" value="SMAD/FHA domain"/>
    <property type="match status" value="1"/>
</dbReference>
<feature type="compositionally biased region" description="Polar residues" evidence="1">
    <location>
        <begin position="1410"/>
        <end position="1426"/>
    </location>
</feature>
<dbReference type="SMART" id="SM00240">
    <property type="entry name" value="FHA"/>
    <property type="match status" value="1"/>
</dbReference>
<dbReference type="Pfam" id="PF00498">
    <property type="entry name" value="FHA"/>
    <property type="match status" value="1"/>
</dbReference>
<feature type="region of interest" description="Disordered" evidence="1">
    <location>
        <begin position="1629"/>
        <end position="1678"/>
    </location>
</feature>
<dbReference type="PANTHER" id="PTHR21603">
    <property type="entry name" value="ANTIGEN KI-67-LIKE PROTEIN"/>
    <property type="match status" value="1"/>
</dbReference>
<feature type="compositionally biased region" description="Polar residues" evidence="1">
    <location>
        <begin position="639"/>
        <end position="651"/>
    </location>
</feature>
<dbReference type="PROSITE" id="PS50006">
    <property type="entry name" value="FHA_DOMAIN"/>
    <property type="match status" value="1"/>
</dbReference>
<feature type="compositionally biased region" description="Polar residues" evidence="1">
    <location>
        <begin position="389"/>
        <end position="421"/>
    </location>
</feature>
<proteinExistence type="predicted"/>
<evidence type="ECO:0000256" key="1">
    <source>
        <dbReference type="SAM" id="MobiDB-lite"/>
    </source>
</evidence>